<sequence length="675" mass="74746">MTEFEQSVIWYCESVDGSNASPKVSLRIAFDVHNVSLIPNDNPLTIREGIQKVVQCVVNRNAVPAPTITWYLGSTDITNRAGTNTTSITLTGNKTDNNKMLHCRATNNNKPPKTLSTTLNVEYQPKINTLSQQDITEGGDLLVTSSVIPGNPSSTTFYWTKVDNPGFRQNGPTLQLYNIQRTSSGTYRCIAENNYSNGERGTDSQSMVVNVLYPPIVIAMSQQDIIEGRVLSVTCTVTPGNPSSTTFYWTKVDNSEFRQNGPTLQFPNIVRTSSGAYRCTAVNIYSNGEKGTHSQFMAISVLYPPIVHKLSQQDIIEGKDLSVNCTATPGNPSATTLYWTKVDNPGFRQNGPTLHLPKIKRTSPGTYKCTAENIYNDREKGSGSQSLVINVLYQPTIESKQLQIVNESVKVILTRNISSNPLSNASWYSKTELLITQTSVTTASFIIERATCIDTKNFTLVVSNGVGSTATAMVELIVNCKPIPDKINITTGVSFTKGIEFSSTIIAYPEPLYELEYKNGKRNNQIMNNITRNAVNNFTVYFRQPFVDQRSFGLYYLILRNLFGESTVIVNVIEQRTGKPEPPRNTAVVCEITQARVQWISSFDGGNQQYFTVIILNGQDGTNLSYSFHDKGENELHAAHINNLQPLVTYWFVVSAKNNYGSSPSEITNCKTVQG</sequence>
<feature type="domain" description="Fibronectin type-III" evidence="7">
    <location>
        <begin position="579"/>
        <end position="675"/>
    </location>
</feature>
<dbReference type="Gene3D" id="2.60.40.10">
    <property type="entry name" value="Immunoglobulins"/>
    <property type="match status" value="6"/>
</dbReference>
<comment type="subcellular location">
    <subcellularLocation>
        <location evidence="1">Membrane</location>
        <topology evidence="1">Single-pass type I membrane protein</topology>
    </subcellularLocation>
</comment>
<dbReference type="InterPro" id="IPR007110">
    <property type="entry name" value="Ig-like_dom"/>
</dbReference>
<dbReference type="GO" id="GO:0050839">
    <property type="term" value="F:cell adhesion molecule binding"/>
    <property type="evidence" value="ECO:0007669"/>
    <property type="project" value="TreeGrafter"/>
</dbReference>
<dbReference type="SUPFAM" id="SSF48726">
    <property type="entry name" value="Immunoglobulin"/>
    <property type="match status" value="5"/>
</dbReference>
<keyword evidence="4" id="KW-0325">Glycoprotein</keyword>
<dbReference type="GO" id="GO:0005886">
    <property type="term" value="C:plasma membrane"/>
    <property type="evidence" value="ECO:0007669"/>
    <property type="project" value="TreeGrafter"/>
</dbReference>
<dbReference type="SUPFAM" id="SSF49265">
    <property type="entry name" value="Fibronectin type III"/>
    <property type="match status" value="1"/>
</dbReference>
<reference evidence="8" key="1">
    <citation type="submission" date="2022-08" db="UniProtKB">
        <authorList>
            <consortium name="EnsemblMetazoa"/>
        </authorList>
    </citation>
    <scope>IDENTIFICATION</scope>
    <source>
        <strain evidence="8">05x7-T-G4-1.051#20</strain>
    </source>
</reference>
<evidence type="ECO:0008006" key="10">
    <source>
        <dbReference type="Google" id="ProtNLM"/>
    </source>
</evidence>
<keyword evidence="3" id="KW-1015">Disulfide bond</keyword>
<organism evidence="8 9">
    <name type="scientific">Magallana gigas</name>
    <name type="common">Pacific oyster</name>
    <name type="synonym">Crassostrea gigas</name>
    <dbReference type="NCBI Taxonomy" id="29159"/>
    <lineage>
        <taxon>Eukaryota</taxon>
        <taxon>Metazoa</taxon>
        <taxon>Spiralia</taxon>
        <taxon>Lophotrochozoa</taxon>
        <taxon>Mollusca</taxon>
        <taxon>Bivalvia</taxon>
        <taxon>Autobranchia</taxon>
        <taxon>Pteriomorphia</taxon>
        <taxon>Ostreida</taxon>
        <taxon>Ostreoidea</taxon>
        <taxon>Ostreidae</taxon>
        <taxon>Magallana</taxon>
    </lineage>
</organism>
<keyword evidence="5" id="KW-0393">Immunoglobulin domain</keyword>
<evidence type="ECO:0000256" key="2">
    <source>
        <dbReference type="ARBA" id="ARBA00023136"/>
    </source>
</evidence>
<dbReference type="PROSITE" id="PS50835">
    <property type="entry name" value="IG_LIKE"/>
    <property type="match status" value="4"/>
</dbReference>
<accession>A0A8W8LC48</accession>
<evidence type="ECO:0000256" key="5">
    <source>
        <dbReference type="ARBA" id="ARBA00023319"/>
    </source>
</evidence>
<dbReference type="SMART" id="SM00408">
    <property type="entry name" value="IGc2"/>
    <property type="match status" value="3"/>
</dbReference>
<dbReference type="InterPro" id="IPR003599">
    <property type="entry name" value="Ig_sub"/>
</dbReference>
<dbReference type="InterPro" id="IPR036116">
    <property type="entry name" value="FN3_sf"/>
</dbReference>
<dbReference type="EnsemblMetazoa" id="G27455.1">
    <property type="protein sequence ID" value="G27455.1:cds"/>
    <property type="gene ID" value="G27455"/>
</dbReference>
<feature type="domain" description="Ig-like" evidence="6">
    <location>
        <begin position="22"/>
        <end position="120"/>
    </location>
</feature>
<dbReference type="SMART" id="SM00409">
    <property type="entry name" value="IG"/>
    <property type="match status" value="5"/>
</dbReference>
<feature type="domain" description="Ig-like" evidence="6">
    <location>
        <begin position="214"/>
        <end position="300"/>
    </location>
</feature>
<dbReference type="PANTHER" id="PTHR11640">
    <property type="entry name" value="NEPHRIN"/>
    <property type="match status" value="1"/>
</dbReference>
<name>A0A8W8LC48_MAGGI</name>
<evidence type="ECO:0000259" key="7">
    <source>
        <dbReference type="PROSITE" id="PS50853"/>
    </source>
</evidence>
<dbReference type="InterPro" id="IPR013783">
    <property type="entry name" value="Ig-like_fold"/>
</dbReference>
<evidence type="ECO:0000313" key="9">
    <source>
        <dbReference type="Proteomes" id="UP000005408"/>
    </source>
</evidence>
<evidence type="ECO:0000256" key="1">
    <source>
        <dbReference type="ARBA" id="ARBA00004479"/>
    </source>
</evidence>
<dbReference type="CDD" id="cd00063">
    <property type="entry name" value="FN3"/>
    <property type="match status" value="1"/>
</dbReference>
<dbReference type="Proteomes" id="UP000005408">
    <property type="component" value="Unassembled WGS sequence"/>
</dbReference>
<feature type="domain" description="Ig-like" evidence="6">
    <location>
        <begin position="125"/>
        <end position="208"/>
    </location>
</feature>
<dbReference type="SMART" id="SM00060">
    <property type="entry name" value="FN3"/>
    <property type="match status" value="1"/>
</dbReference>
<dbReference type="Pfam" id="PF13927">
    <property type="entry name" value="Ig_3"/>
    <property type="match status" value="3"/>
</dbReference>
<keyword evidence="9" id="KW-1185">Reference proteome</keyword>
<dbReference type="PROSITE" id="PS50853">
    <property type="entry name" value="FN3"/>
    <property type="match status" value="1"/>
</dbReference>
<evidence type="ECO:0000256" key="3">
    <source>
        <dbReference type="ARBA" id="ARBA00023157"/>
    </source>
</evidence>
<evidence type="ECO:0000259" key="6">
    <source>
        <dbReference type="PROSITE" id="PS50835"/>
    </source>
</evidence>
<dbReference type="GO" id="GO:0098609">
    <property type="term" value="P:cell-cell adhesion"/>
    <property type="evidence" value="ECO:0007669"/>
    <property type="project" value="TreeGrafter"/>
</dbReference>
<dbReference type="InterPro" id="IPR003961">
    <property type="entry name" value="FN3_dom"/>
</dbReference>
<proteinExistence type="predicted"/>
<evidence type="ECO:0000313" key="8">
    <source>
        <dbReference type="EnsemblMetazoa" id="G27455.1:cds"/>
    </source>
</evidence>
<dbReference type="GO" id="GO:0005911">
    <property type="term" value="C:cell-cell junction"/>
    <property type="evidence" value="ECO:0007669"/>
    <property type="project" value="TreeGrafter"/>
</dbReference>
<dbReference type="InterPro" id="IPR036179">
    <property type="entry name" value="Ig-like_dom_sf"/>
</dbReference>
<evidence type="ECO:0000256" key="4">
    <source>
        <dbReference type="ARBA" id="ARBA00023180"/>
    </source>
</evidence>
<dbReference type="InterPro" id="IPR051275">
    <property type="entry name" value="Cell_adhesion_signaling"/>
</dbReference>
<dbReference type="InterPro" id="IPR003598">
    <property type="entry name" value="Ig_sub2"/>
</dbReference>
<protein>
    <recommendedName>
        <fullName evidence="10">Hemicentin-1</fullName>
    </recommendedName>
</protein>
<dbReference type="PANTHER" id="PTHR11640:SF31">
    <property type="entry name" value="IRREGULAR CHIASM C-ROUGHEST PROTEIN-RELATED"/>
    <property type="match status" value="1"/>
</dbReference>
<feature type="domain" description="Ig-like" evidence="6">
    <location>
        <begin position="304"/>
        <end position="390"/>
    </location>
</feature>
<keyword evidence="2" id="KW-0472">Membrane</keyword>
<dbReference type="AlphaFoldDB" id="A0A8W8LC48"/>